<dbReference type="InterPro" id="IPR006311">
    <property type="entry name" value="TAT_signal"/>
</dbReference>
<dbReference type="InterPro" id="IPR035986">
    <property type="entry name" value="PKD_dom_sf"/>
</dbReference>
<dbReference type="InterPro" id="IPR035437">
    <property type="entry name" value="SNase_OB-fold_sf"/>
</dbReference>
<feature type="domain" description="PKD" evidence="2">
    <location>
        <begin position="1085"/>
        <end position="1171"/>
    </location>
</feature>
<dbReference type="CDD" id="cd00146">
    <property type="entry name" value="PKD"/>
    <property type="match status" value="2"/>
</dbReference>
<dbReference type="Gene3D" id="2.60.40.10">
    <property type="entry name" value="Immunoglobulins"/>
    <property type="match status" value="2"/>
</dbReference>
<dbReference type="AlphaFoldDB" id="A0ABD5RJC8"/>
<dbReference type="PROSITE" id="PS51318">
    <property type="entry name" value="TAT"/>
    <property type="match status" value="1"/>
</dbReference>
<dbReference type="EMBL" id="JBHSQH010000001">
    <property type="protein sequence ID" value="MFC5970580.1"/>
    <property type="molecule type" value="Genomic_DNA"/>
</dbReference>
<dbReference type="SMART" id="SM00318">
    <property type="entry name" value="SNc"/>
    <property type="match status" value="1"/>
</dbReference>
<dbReference type="InterPro" id="IPR013783">
    <property type="entry name" value="Ig-like_fold"/>
</dbReference>
<dbReference type="PROSITE" id="PS50830">
    <property type="entry name" value="TNASE_3"/>
    <property type="match status" value="1"/>
</dbReference>
<dbReference type="Pfam" id="PF18911">
    <property type="entry name" value="PKD_4"/>
    <property type="match status" value="2"/>
</dbReference>
<dbReference type="SMART" id="SM00089">
    <property type="entry name" value="PKD"/>
    <property type="match status" value="2"/>
</dbReference>
<dbReference type="RefSeq" id="WP_247420074.1">
    <property type="nucleotide sequence ID" value="NZ_JALLGW010000002.1"/>
</dbReference>
<evidence type="ECO:0000313" key="6">
    <source>
        <dbReference type="Proteomes" id="UP001596099"/>
    </source>
</evidence>
<dbReference type="SUPFAM" id="SSF50199">
    <property type="entry name" value="Staphylococcal nuclease"/>
    <property type="match status" value="1"/>
</dbReference>
<proteinExistence type="predicted"/>
<dbReference type="Gene3D" id="2.40.50.90">
    <property type="match status" value="1"/>
</dbReference>
<dbReference type="Proteomes" id="UP001596099">
    <property type="component" value="Unassembled WGS sequence"/>
</dbReference>
<comment type="caution">
    <text evidence="5">The sequence shown here is derived from an EMBL/GenBank/DDBJ whole genome shotgun (WGS) entry which is preliminary data.</text>
</comment>
<evidence type="ECO:0000259" key="4">
    <source>
        <dbReference type="PROSITE" id="PS50830"/>
    </source>
</evidence>
<protein>
    <submittedName>
        <fullName evidence="5">PKD domain-containing protein</fullName>
    </submittedName>
</protein>
<feature type="compositionally biased region" description="Polar residues" evidence="1">
    <location>
        <begin position="1059"/>
        <end position="1074"/>
    </location>
</feature>
<feature type="domain" description="PKD" evidence="2">
    <location>
        <begin position="1172"/>
        <end position="1254"/>
    </location>
</feature>
<dbReference type="InterPro" id="IPR016071">
    <property type="entry name" value="Staphylococal_nuclease_OB-fold"/>
</dbReference>
<feature type="domain" description="TNase-like" evidence="4">
    <location>
        <begin position="668"/>
        <end position="822"/>
    </location>
</feature>
<feature type="domain" description="Cadherin" evidence="3">
    <location>
        <begin position="1068"/>
        <end position="1180"/>
    </location>
</feature>
<gene>
    <name evidence="5" type="ORF">ACFPYI_04475</name>
</gene>
<dbReference type="PROSITE" id="PS50093">
    <property type="entry name" value="PKD"/>
    <property type="match status" value="2"/>
</dbReference>
<sequence>MRRRTFLTALGAGAASLGVTGAASADLLQSSDTIDSLVFDSTASLLNANGEPLTDDSLVAVWAEPTAYNGDDDGEENATIYPDGTPIPLVASAGTVVGVGAPIGQDDTDFSYGNEEFLLNVFDVKLGGDGTVLWDEGHDQFYTLSSHGSFEQYAEDAGYDLRATTDVLGGASLTFPSTASQVAPDGGALTDASTVMVWAEPTAQNVDDAGDEASHIYAADEEIPLVSRDGDVVGFGTPELIADGEFDGANEQFVLALLSSTVGDGGTILWDDAHDTYYDSSNFGSFAETVESEGYAFEATTESLAGGSDGGEAGDDVLVADPGTPGEPSTHTWTLEDLTFGEAGADGDEVDTITVEYDAASLDGLDQDDVTVTMTRTLSDGTDTSEIRVNQGSYSGSAATFDLSGRYQTDVAGPVVVEIDGVQNPPTSEVATITLEGDADPVSVEADLTVGDGSDGGDSALDGADLLVIPSPAEPYPDAELAAVAEHVADGGSLFLFDESEFTNEETANLDELASSLDLSFRFNADQVEDTESNAGAPYVPTTSNFNDAFDVFDGLGSAGLSDADGLVVTSPSAAFSAAERDALATFVESGGSLFLFDQSDYNDFDETANLNEVATAVGAPFRFNDDQVYDPENNAGAPFVPTTSEFNADFEYFDEREGLSLELDRDETYLVEVVSVTDGDTVDVRFEEGQEQAIRTLGFDTPETGSATSTERAEEWEGIDSYDYLETAGEAATAFAREQLSPGDTVGLSFDATEPVRDEFGRVLGYLTYDADGSGSRDTLYNRRVVEAGHARVYGSGFARHDEFLAAEFAARDAGREVWSESDPFDSSPIRDRPVEDLFFPTPTSVVTDSGPVDDDRVPVFAAPSATRSGGDVSTDGDLPLAAVDLDSRVAVFGAPLISETYEEAEGYPVDTSGYENFAFVTELLDDLSARDDDTVLIEGGHGQFGLSYSLSNEDAAYYQRYLEGRDTLFEQVNDLTTEASAERLASARALVVTTPASAFSDAELAAVASFADSGGAVVLMGSAAAPADQRGYLDEVATALDSDLRLGSGSVTDEESNLNGDPSIPVTSNLSEVDTDPAPERPPVATIDLATTEATVGERLAFRVDDTSGSGRWITALDWTFGDGSADEGWYSAHRYDEAGEYTVTLTATDNTGATTTDTVTVAVSDLSDPIARVVPSTTDASVGERVTFSVRDTSGDERWVDSLDWTFGDGTSGSGWWNAHSYGSAGSYTVTLRATDNTGATTTDTVTVTVE</sequence>
<evidence type="ECO:0000256" key="1">
    <source>
        <dbReference type="SAM" id="MobiDB-lite"/>
    </source>
</evidence>
<dbReference type="InterPro" id="IPR000601">
    <property type="entry name" value="PKD_dom"/>
</dbReference>
<dbReference type="InterPro" id="IPR022409">
    <property type="entry name" value="PKD/Chitinase_dom"/>
</dbReference>
<evidence type="ECO:0000259" key="3">
    <source>
        <dbReference type="PROSITE" id="PS50268"/>
    </source>
</evidence>
<name>A0ABD5RJC8_9EURY</name>
<dbReference type="Pfam" id="PF00565">
    <property type="entry name" value="SNase"/>
    <property type="match status" value="1"/>
</dbReference>
<reference evidence="5 6" key="1">
    <citation type="journal article" date="2019" name="Int. J. Syst. Evol. Microbiol.">
        <title>The Global Catalogue of Microorganisms (GCM) 10K type strain sequencing project: providing services to taxonomists for standard genome sequencing and annotation.</title>
        <authorList>
            <consortium name="The Broad Institute Genomics Platform"/>
            <consortium name="The Broad Institute Genome Sequencing Center for Infectious Disease"/>
            <person name="Wu L."/>
            <person name="Ma J."/>
        </authorList>
    </citation>
    <scope>NUCLEOTIDE SEQUENCE [LARGE SCALE GENOMIC DNA]</scope>
    <source>
        <strain evidence="5 6">CGMCC 1.12543</strain>
    </source>
</reference>
<dbReference type="PROSITE" id="PS50268">
    <property type="entry name" value="CADHERIN_2"/>
    <property type="match status" value="1"/>
</dbReference>
<dbReference type="InterPro" id="IPR002126">
    <property type="entry name" value="Cadherin-like_dom"/>
</dbReference>
<keyword evidence="6" id="KW-1185">Reference proteome</keyword>
<dbReference type="SUPFAM" id="SSF49299">
    <property type="entry name" value="PKD domain"/>
    <property type="match status" value="2"/>
</dbReference>
<feature type="region of interest" description="Disordered" evidence="1">
    <location>
        <begin position="1049"/>
        <end position="1084"/>
    </location>
</feature>
<organism evidence="5 6">
    <name type="scientific">Halomarina salina</name>
    <dbReference type="NCBI Taxonomy" id="1872699"/>
    <lineage>
        <taxon>Archaea</taxon>
        <taxon>Methanobacteriati</taxon>
        <taxon>Methanobacteriota</taxon>
        <taxon>Stenosarchaea group</taxon>
        <taxon>Halobacteria</taxon>
        <taxon>Halobacteriales</taxon>
        <taxon>Natronomonadaceae</taxon>
        <taxon>Halomarina</taxon>
    </lineage>
</organism>
<accession>A0ABD5RJC8</accession>
<evidence type="ECO:0000313" key="5">
    <source>
        <dbReference type="EMBL" id="MFC5970580.1"/>
    </source>
</evidence>
<evidence type="ECO:0000259" key="2">
    <source>
        <dbReference type="PROSITE" id="PS50093"/>
    </source>
</evidence>